<keyword evidence="2" id="KW-1185">Reference proteome</keyword>
<dbReference type="EMBL" id="SRYB01000007">
    <property type="protein sequence ID" value="TGY79370.1"/>
    <property type="molecule type" value="Genomic_DNA"/>
</dbReference>
<dbReference type="Proteomes" id="UP000306319">
    <property type="component" value="Unassembled WGS sequence"/>
</dbReference>
<evidence type="ECO:0000313" key="2">
    <source>
        <dbReference type="Proteomes" id="UP000306319"/>
    </source>
</evidence>
<gene>
    <name evidence="1" type="ORF">E5331_06770</name>
</gene>
<comment type="caution">
    <text evidence="1">The sequence shown here is derived from an EMBL/GenBank/DDBJ whole genome shotgun (WGS) entry which is preliminary data.</text>
</comment>
<reference evidence="1" key="1">
    <citation type="submission" date="2019-04" db="EMBL/GenBank/DDBJ databases">
        <title>Microbes associate with the intestines of laboratory mice.</title>
        <authorList>
            <person name="Navarre W."/>
            <person name="Wong E."/>
            <person name="Huang K."/>
            <person name="Tropini C."/>
            <person name="Ng K."/>
            <person name="Yu B."/>
        </authorList>
    </citation>
    <scope>NUCLEOTIDE SEQUENCE</scope>
    <source>
        <strain evidence="1">NM04_E33</strain>
    </source>
</reference>
<sequence>MQTSIYLFCSQETHENLLPLSFTRPIADFRIGISTIKEKWERIMPADYRYLPVEFLREKFGSAPQPDQEVMLIADSILPDETSAAVIAGIARGEAICDGDMVLAFKGRYADFTDGNYVRKESTEKIRRIEYAFDIFRNNAEEIKRDFLRITAGRESAEPDKTNTIIGDLYDEEGYRMLFIEEGATIQGATLNVKNGPIYIGKDAEIMEGSCVRGPIALCENAKIRMGSKIYGGSTFGPYCKVGGEIDNSVFFGFSNKAHDGYLGNAVIGEWCNIGAGVNASNLKNDYSKIRIWNYHSHTFMRTDLQFCGPIIGDHTKLGINCMLNTATVLGVGVNLHGAGFPRVFVPSFSEGSPTGGFSDVPMKKFMQIAERVLSRRGITLTESDHRIYEKVYEVASKFKK</sequence>
<evidence type="ECO:0000313" key="1">
    <source>
        <dbReference type="EMBL" id="TGY79370.1"/>
    </source>
</evidence>
<proteinExistence type="predicted"/>
<protein>
    <submittedName>
        <fullName evidence="1">Glucose-1-phosphate thymidylyltransferase</fullName>
    </submittedName>
</protein>
<organism evidence="1 2">
    <name type="scientific">Lepagella muris</name>
    <dbReference type="NCBI Taxonomy" id="3032870"/>
    <lineage>
        <taxon>Bacteria</taxon>
        <taxon>Pseudomonadati</taxon>
        <taxon>Bacteroidota</taxon>
        <taxon>Bacteroidia</taxon>
        <taxon>Bacteroidales</taxon>
        <taxon>Muribaculaceae</taxon>
        <taxon>Lepagella</taxon>
    </lineage>
</organism>
<accession>A0AC61RIH4</accession>
<name>A0AC61RIH4_9BACT</name>